<keyword evidence="3" id="KW-1185">Reference proteome</keyword>
<feature type="chain" id="PRO_5046991644" description="WD40-like Beta Propeller Repeat" evidence="1">
    <location>
        <begin position="19"/>
        <end position="391"/>
    </location>
</feature>
<name>A0ABW5TU93_9SPHI</name>
<dbReference type="Proteomes" id="UP001597546">
    <property type="component" value="Unassembled WGS sequence"/>
</dbReference>
<dbReference type="SUPFAM" id="SSF82171">
    <property type="entry name" value="DPP6 N-terminal domain-like"/>
    <property type="match status" value="1"/>
</dbReference>
<sequence>MKKLLIIAFSLFVTSVFAQSMNPKQYALISGELLRGKPINYIPYVNEDNMVFSRNADYLFLVNVDQKEEGRLVVYSLKLKSEIKTFKIKKTGIDYFWGKIICNPENSGQLAIVLNKGEVRVINNWQTAPEDVLLQKPGEHSVAVNAYVEMGQMAFSKDGKSLFFIENRTKASIDKNEVVKSADLSTGKITVKKLPDGKKPYIAYQIKTFIGVDEIIVFNEGTKTQNSSIEIFDLTANKFVRKFDCGTATGFNSSMASPRIVFFNYGGYELNLQTGQKNETIKRIKKSLEGEDTSLDIHYAPGKGYVVGYLYYWEKRTETATTITTRRKTKSGLFFFDENGNNVMGSFPAVNAKIPDAGVRNYQISPNGKYIIFNHDDKDDSKNERLVIATL</sequence>
<evidence type="ECO:0000313" key="3">
    <source>
        <dbReference type="Proteomes" id="UP001597546"/>
    </source>
</evidence>
<protein>
    <recommendedName>
        <fullName evidence="4">WD40-like Beta Propeller Repeat</fullName>
    </recommendedName>
</protein>
<organism evidence="2 3">
    <name type="scientific">Pedobacter alpinus</name>
    <dbReference type="NCBI Taxonomy" id="1590643"/>
    <lineage>
        <taxon>Bacteria</taxon>
        <taxon>Pseudomonadati</taxon>
        <taxon>Bacteroidota</taxon>
        <taxon>Sphingobacteriia</taxon>
        <taxon>Sphingobacteriales</taxon>
        <taxon>Sphingobacteriaceae</taxon>
        <taxon>Pedobacter</taxon>
    </lineage>
</organism>
<keyword evidence="1" id="KW-0732">Signal</keyword>
<dbReference type="EMBL" id="JBHULV010000029">
    <property type="protein sequence ID" value="MFD2732093.1"/>
    <property type="molecule type" value="Genomic_DNA"/>
</dbReference>
<evidence type="ECO:0000256" key="1">
    <source>
        <dbReference type="SAM" id="SignalP"/>
    </source>
</evidence>
<proteinExistence type="predicted"/>
<feature type="signal peptide" evidence="1">
    <location>
        <begin position="1"/>
        <end position="18"/>
    </location>
</feature>
<evidence type="ECO:0008006" key="4">
    <source>
        <dbReference type="Google" id="ProtNLM"/>
    </source>
</evidence>
<dbReference type="InterPro" id="IPR015943">
    <property type="entry name" value="WD40/YVTN_repeat-like_dom_sf"/>
</dbReference>
<dbReference type="Gene3D" id="2.130.10.10">
    <property type="entry name" value="YVTN repeat-like/Quinoprotein amine dehydrogenase"/>
    <property type="match status" value="1"/>
</dbReference>
<comment type="caution">
    <text evidence="2">The sequence shown here is derived from an EMBL/GenBank/DDBJ whole genome shotgun (WGS) entry which is preliminary data.</text>
</comment>
<dbReference type="RefSeq" id="WP_379041422.1">
    <property type="nucleotide sequence ID" value="NZ_JBHSKW010000014.1"/>
</dbReference>
<reference evidence="3" key="1">
    <citation type="journal article" date="2019" name="Int. J. Syst. Evol. Microbiol.">
        <title>The Global Catalogue of Microorganisms (GCM) 10K type strain sequencing project: providing services to taxonomists for standard genome sequencing and annotation.</title>
        <authorList>
            <consortium name="The Broad Institute Genomics Platform"/>
            <consortium name="The Broad Institute Genome Sequencing Center for Infectious Disease"/>
            <person name="Wu L."/>
            <person name="Ma J."/>
        </authorList>
    </citation>
    <scope>NUCLEOTIDE SEQUENCE [LARGE SCALE GENOMIC DNA]</scope>
    <source>
        <strain evidence="3">KCTC 42456</strain>
    </source>
</reference>
<evidence type="ECO:0000313" key="2">
    <source>
        <dbReference type="EMBL" id="MFD2732093.1"/>
    </source>
</evidence>
<accession>A0ABW5TU93</accession>
<gene>
    <name evidence="2" type="ORF">ACFSSE_10305</name>
</gene>